<keyword evidence="8" id="KW-0238">DNA-binding</keyword>
<gene>
    <name evidence="17" type="primary">nei</name>
    <name evidence="17" type="ORF">CTKZ_33810</name>
</gene>
<keyword evidence="7" id="KW-0862">Zinc</keyword>
<dbReference type="SUPFAM" id="SSF46946">
    <property type="entry name" value="S13-like H2TH domain"/>
    <property type="match status" value="1"/>
</dbReference>
<dbReference type="AlphaFoldDB" id="A0A401V4G4"/>
<keyword evidence="11" id="KW-0511">Multifunctional enzyme</keyword>
<evidence type="ECO:0000256" key="12">
    <source>
        <dbReference type="ARBA" id="ARBA00023295"/>
    </source>
</evidence>
<evidence type="ECO:0000256" key="4">
    <source>
        <dbReference type="ARBA" id="ARBA00022763"/>
    </source>
</evidence>
<evidence type="ECO:0000256" key="2">
    <source>
        <dbReference type="ARBA" id="ARBA00012720"/>
    </source>
</evidence>
<dbReference type="Gene3D" id="3.20.190.10">
    <property type="entry name" value="MutM-like, N-terminal"/>
    <property type="match status" value="1"/>
</dbReference>
<comment type="caution">
    <text evidence="17">The sequence shown here is derived from an EMBL/GenBank/DDBJ whole genome shotgun (WGS) entry which is preliminary data.</text>
</comment>
<dbReference type="PANTHER" id="PTHR42697">
    <property type="entry name" value="ENDONUCLEASE 8"/>
    <property type="match status" value="1"/>
</dbReference>
<dbReference type="Pfam" id="PF06831">
    <property type="entry name" value="H2TH"/>
    <property type="match status" value="1"/>
</dbReference>
<evidence type="ECO:0000256" key="7">
    <source>
        <dbReference type="ARBA" id="ARBA00022833"/>
    </source>
</evidence>
<evidence type="ECO:0000256" key="6">
    <source>
        <dbReference type="ARBA" id="ARBA00022801"/>
    </source>
</evidence>
<reference evidence="17 18" key="1">
    <citation type="submission" date="2018-11" db="EMBL/GenBank/DDBJ databases">
        <title>Draft genome sequence of Cellulomonas takizawaensis strain TKZ-21.</title>
        <authorList>
            <person name="Yamamura H."/>
            <person name="Hayashi T."/>
            <person name="Hamada M."/>
            <person name="Serisawa Y."/>
            <person name="Matsuyama K."/>
            <person name="Nakagawa Y."/>
            <person name="Otoguro M."/>
            <person name="Yanagida F."/>
            <person name="Hayakawa M."/>
        </authorList>
    </citation>
    <scope>NUCLEOTIDE SEQUENCE [LARGE SCALE GENOMIC DNA]</scope>
    <source>
        <strain evidence="17 18">TKZ-21</strain>
    </source>
</reference>
<keyword evidence="10" id="KW-0456">Lyase</keyword>
<dbReference type="Proteomes" id="UP000288246">
    <property type="component" value="Unassembled WGS sequence"/>
</dbReference>
<keyword evidence="4" id="KW-0227">DNA damage</keyword>
<keyword evidence="9" id="KW-0234">DNA repair</keyword>
<dbReference type="CDD" id="cd08971">
    <property type="entry name" value="AcNei2_N"/>
    <property type="match status" value="1"/>
</dbReference>
<dbReference type="EMBL" id="BHYL01000351">
    <property type="protein sequence ID" value="GCD21819.1"/>
    <property type="molecule type" value="Genomic_DNA"/>
</dbReference>
<keyword evidence="6" id="KW-0378">Hydrolase</keyword>
<evidence type="ECO:0000256" key="5">
    <source>
        <dbReference type="ARBA" id="ARBA00022771"/>
    </source>
</evidence>
<keyword evidence="17" id="KW-0540">Nuclease</keyword>
<evidence type="ECO:0000256" key="3">
    <source>
        <dbReference type="ARBA" id="ARBA00022723"/>
    </source>
</evidence>
<evidence type="ECO:0000256" key="9">
    <source>
        <dbReference type="ARBA" id="ARBA00023204"/>
    </source>
</evidence>
<evidence type="ECO:0000256" key="10">
    <source>
        <dbReference type="ARBA" id="ARBA00023239"/>
    </source>
</evidence>
<sequence>MPEGDVLRRTAARLNAALVGEPLVRAELRWPTAAGVHLVGRTVLGTTAYGKHLLTRFDDGRTLHTHLRMDGTWRVAATGSPQAQARAPQIRAVLATERWTALGRLLGMLDVVATRDEHTLVGHLGPDVLDDDFDVDEVLRRWADRGATPVAEVLLDQTAVAGIGTIFMAESLFAERVWPWTPADEVTDPARILGVARRLMQRSVATGRPDERVHGRRQRPCVRCGTPIARGTARKPPMERPVFWCPRCQAPPTSS</sequence>
<comment type="similarity">
    <text evidence="1">Belongs to the FPG family.</text>
</comment>
<dbReference type="InterPro" id="IPR035937">
    <property type="entry name" value="FPG_N"/>
</dbReference>
<keyword evidence="17" id="KW-0255">Endonuclease</keyword>
<dbReference type="SMART" id="SM00898">
    <property type="entry name" value="Fapy_DNA_glyco"/>
    <property type="match status" value="1"/>
</dbReference>
<dbReference type="InterPro" id="IPR044090">
    <property type="entry name" value="Nei2_N"/>
</dbReference>
<feature type="domain" description="Formamidopyrimidine-DNA glycosylase catalytic" evidence="16">
    <location>
        <begin position="2"/>
        <end position="94"/>
    </location>
</feature>
<dbReference type="RefSeq" id="WP_124344348.1">
    <property type="nucleotide sequence ID" value="NZ_BHYL01000351.1"/>
</dbReference>
<keyword evidence="12" id="KW-0326">Glycosidase</keyword>
<organism evidence="17 18">
    <name type="scientific">Cellulomonas algicola</name>
    <dbReference type="NCBI Taxonomy" id="2071633"/>
    <lineage>
        <taxon>Bacteria</taxon>
        <taxon>Bacillati</taxon>
        <taxon>Actinomycetota</taxon>
        <taxon>Actinomycetes</taxon>
        <taxon>Micrococcales</taxon>
        <taxon>Cellulomonadaceae</taxon>
        <taxon>Cellulomonas</taxon>
    </lineage>
</organism>
<dbReference type="InterPro" id="IPR015886">
    <property type="entry name" value="H2TH_FPG"/>
</dbReference>
<dbReference type="PROSITE" id="PS51066">
    <property type="entry name" value="ZF_FPG_2"/>
    <property type="match status" value="1"/>
</dbReference>
<dbReference type="Gene3D" id="1.10.8.50">
    <property type="match status" value="1"/>
</dbReference>
<dbReference type="GO" id="GO:0006284">
    <property type="term" value="P:base-excision repair"/>
    <property type="evidence" value="ECO:0007669"/>
    <property type="project" value="InterPro"/>
</dbReference>
<evidence type="ECO:0000256" key="8">
    <source>
        <dbReference type="ARBA" id="ARBA00023125"/>
    </source>
</evidence>
<evidence type="ECO:0000256" key="14">
    <source>
        <dbReference type="PROSITE-ProRule" id="PRU00391"/>
    </source>
</evidence>
<protein>
    <recommendedName>
        <fullName evidence="2">DNA-(apurinic or apyrimidinic site) lyase</fullName>
        <ecNumber evidence="2">4.2.99.18</ecNumber>
    </recommendedName>
</protein>
<dbReference type="GO" id="GO:0003684">
    <property type="term" value="F:damaged DNA binding"/>
    <property type="evidence" value="ECO:0007669"/>
    <property type="project" value="InterPro"/>
</dbReference>
<keyword evidence="18" id="KW-1185">Reference proteome</keyword>
<feature type="domain" description="FPG-type" evidence="15">
    <location>
        <begin position="212"/>
        <end position="250"/>
    </location>
</feature>
<dbReference type="SUPFAM" id="SSF81624">
    <property type="entry name" value="N-terminal domain of MutM-like DNA repair proteins"/>
    <property type="match status" value="1"/>
</dbReference>
<accession>A0A401V4G4</accession>
<dbReference type="GO" id="GO:0140078">
    <property type="term" value="F:class I DNA-(apurinic or apyrimidinic site) endonuclease activity"/>
    <property type="evidence" value="ECO:0007669"/>
    <property type="project" value="UniProtKB-EC"/>
</dbReference>
<evidence type="ECO:0000259" key="15">
    <source>
        <dbReference type="PROSITE" id="PS51066"/>
    </source>
</evidence>
<dbReference type="SMART" id="SM01232">
    <property type="entry name" value="H2TH"/>
    <property type="match status" value="1"/>
</dbReference>
<dbReference type="PROSITE" id="PS51068">
    <property type="entry name" value="FPG_CAT"/>
    <property type="match status" value="1"/>
</dbReference>
<comment type="catalytic activity">
    <reaction evidence="13">
        <text>2'-deoxyribonucleotide-(2'-deoxyribose 5'-phosphate)-2'-deoxyribonucleotide-DNA = a 3'-end 2'-deoxyribonucleotide-(2,3-dehydro-2,3-deoxyribose 5'-phosphate)-DNA + a 5'-end 5'-phospho-2'-deoxyribonucleoside-DNA + H(+)</text>
        <dbReference type="Rhea" id="RHEA:66592"/>
        <dbReference type="Rhea" id="RHEA-COMP:13180"/>
        <dbReference type="Rhea" id="RHEA-COMP:16897"/>
        <dbReference type="Rhea" id="RHEA-COMP:17067"/>
        <dbReference type="ChEBI" id="CHEBI:15378"/>
        <dbReference type="ChEBI" id="CHEBI:136412"/>
        <dbReference type="ChEBI" id="CHEBI:157695"/>
        <dbReference type="ChEBI" id="CHEBI:167181"/>
        <dbReference type="EC" id="4.2.99.18"/>
    </reaction>
</comment>
<dbReference type="OrthoDB" id="9800855at2"/>
<proteinExistence type="inferred from homology"/>
<evidence type="ECO:0000259" key="16">
    <source>
        <dbReference type="PROSITE" id="PS51068"/>
    </source>
</evidence>
<dbReference type="PANTHER" id="PTHR42697:SF1">
    <property type="entry name" value="ENDONUCLEASE 8"/>
    <property type="match status" value="1"/>
</dbReference>
<keyword evidence="5 14" id="KW-0863">Zinc-finger</keyword>
<name>A0A401V4G4_9CELL</name>
<dbReference type="InterPro" id="IPR015887">
    <property type="entry name" value="DNA_glyclase_Znf_dom_DNA_BS"/>
</dbReference>
<keyword evidence="3" id="KW-0479">Metal-binding</keyword>
<dbReference type="GO" id="GO:0000703">
    <property type="term" value="F:oxidized pyrimidine nucleobase lesion DNA N-glycosylase activity"/>
    <property type="evidence" value="ECO:0007669"/>
    <property type="project" value="TreeGrafter"/>
</dbReference>
<evidence type="ECO:0000256" key="13">
    <source>
        <dbReference type="ARBA" id="ARBA00044632"/>
    </source>
</evidence>
<dbReference type="InterPro" id="IPR000214">
    <property type="entry name" value="Znf_DNA_glyclase/AP_lyase"/>
</dbReference>
<evidence type="ECO:0000256" key="11">
    <source>
        <dbReference type="ARBA" id="ARBA00023268"/>
    </source>
</evidence>
<dbReference type="EC" id="4.2.99.18" evidence="2"/>
<dbReference type="SUPFAM" id="SSF57716">
    <property type="entry name" value="Glucocorticoid receptor-like (DNA-binding domain)"/>
    <property type="match status" value="1"/>
</dbReference>
<dbReference type="GO" id="GO:0008270">
    <property type="term" value="F:zinc ion binding"/>
    <property type="evidence" value="ECO:0007669"/>
    <property type="project" value="UniProtKB-KW"/>
</dbReference>
<dbReference type="InterPro" id="IPR012319">
    <property type="entry name" value="FPG_cat"/>
</dbReference>
<dbReference type="InterPro" id="IPR010979">
    <property type="entry name" value="Ribosomal_uS13-like_H2TH"/>
</dbReference>
<dbReference type="Pfam" id="PF01149">
    <property type="entry name" value="Fapy_DNA_glyco"/>
    <property type="match status" value="1"/>
</dbReference>
<evidence type="ECO:0000313" key="17">
    <source>
        <dbReference type="EMBL" id="GCD21819.1"/>
    </source>
</evidence>
<evidence type="ECO:0000256" key="1">
    <source>
        <dbReference type="ARBA" id="ARBA00009409"/>
    </source>
</evidence>
<evidence type="ECO:0000313" key="18">
    <source>
        <dbReference type="Proteomes" id="UP000288246"/>
    </source>
</evidence>
<dbReference type="PROSITE" id="PS01242">
    <property type="entry name" value="ZF_FPG_1"/>
    <property type="match status" value="1"/>
</dbReference>